<comment type="similarity">
    <text evidence="1 5">Belongs to the RNA 3'-terminal cyclase family. Type 1 subfamily.</text>
</comment>
<keyword evidence="10" id="KW-1185">Reference proteome</keyword>
<feature type="domain" description="RNA 3'-terminal phosphate cyclase" evidence="7">
    <location>
        <begin position="10"/>
        <end position="331"/>
    </location>
</feature>
<evidence type="ECO:0000256" key="6">
    <source>
        <dbReference type="NCBIfam" id="TIGR03399"/>
    </source>
</evidence>
<dbReference type="InterPro" id="IPR023797">
    <property type="entry name" value="RNA3'_phos_cyclase_dom"/>
</dbReference>
<dbReference type="InterPro" id="IPR017770">
    <property type="entry name" value="RNA3'_term_phos_cyc_type_1"/>
</dbReference>
<accession>A0A1C9W715</accession>
<dbReference type="Pfam" id="PF05189">
    <property type="entry name" value="RTC_insert"/>
    <property type="match status" value="1"/>
</dbReference>
<evidence type="ECO:0000256" key="4">
    <source>
        <dbReference type="ARBA" id="ARBA00024481"/>
    </source>
</evidence>
<keyword evidence="3 5" id="KW-0547">Nucleotide-binding</keyword>
<dbReference type="InterPro" id="IPR020719">
    <property type="entry name" value="RNA3'_term_phos_cycl-like_CS"/>
</dbReference>
<dbReference type="PANTHER" id="PTHR11096">
    <property type="entry name" value="RNA 3' TERMINAL PHOSPHATE CYCLASE"/>
    <property type="match status" value="1"/>
</dbReference>
<evidence type="ECO:0000256" key="2">
    <source>
        <dbReference type="ARBA" id="ARBA00022598"/>
    </source>
</evidence>
<dbReference type="CDD" id="cd00874">
    <property type="entry name" value="RNA_Cyclase_Class_II"/>
    <property type="match status" value="1"/>
</dbReference>
<evidence type="ECO:0000313" key="9">
    <source>
        <dbReference type="EMBL" id="AOS96941.1"/>
    </source>
</evidence>
<dbReference type="GO" id="GO:0005524">
    <property type="term" value="F:ATP binding"/>
    <property type="evidence" value="ECO:0007669"/>
    <property type="project" value="UniProtKB-KW"/>
</dbReference>
<keyword evidence="2 5" id="KW-0436">Ligase</keyword>
<feature type="binding site" evidence="5">
    <location>
        <position position="102"/>
    </location>
    <ligand>
        <name>ATP</name>
        <dbReference type="ChEBI" id="CHEBI:30616"/>
    </ligand>
</feature>
<dbReference type="AlphaFoldDB" id="A0A1C9W715"/>
<dbReference type="HAMAP" id="MF_00200">
    <property type="entry name" value="RTC"/>
    <property type="match status" value="1"/>
</dbReference>
<comment type="catalytic activity">
    <reaction evidence="4 5">
        <text>a 3'-end 3'-phospho-ribonucleotide-RNA + ATP = a 3'-end 2',3'-cyclophospho-ribonucleotide-RNA + AMP + diphosphate</text>
        <dbReference type="Rhea" id="RHEA:23976"/>
        <dbReference type="Rhea" id="RHEA-COMP:10463"/>
        <dbReference type="Rhea" id="RHEA-COMP:10464"/>
        <dbReference type="ChEBI" id="CHEBI:30616"/>
        <dbReference type="ChEBI" id="CHEBI:33019"/>
        <dbReference type="ChEBI" id="CHEBI:83062"/>
        <dbReference type="ChEBI" id="CHEBI:83064"/>
        <dbReference type="ChEBI" id="CHEBI:456215"/>
        <dbReference type="EC" id="6.5.1.4"/>
    </reaction>
</comment>
<reference evidence="10" key="1">
    <citation type="submission" date="2016-01" db="EMBL/GenBank/DDBJ databases">
        <title>Complete genome sequence of Microbulbifer sp. CCB-MM1, a halophile isolated from Matang Mangrove Forest, Perak.</title>
        <authorList>
            <person name="Moh T.H."/>
            <person name="Dinesh B."/>
            <person name="Lau N.-S."/>
            <person name="Go F."/>
            <person name="Alexander Chong S.-C."/>
        </authorList>
    </citation>
    <scope>NUCLEOTIDE SEQUENCE [LARGE SCALE GENOMIC DNA]</scope>
    <source>
        <strain evidence="10">CCB-MM1</strain>
    </source>
</reference>
<feature type="binding site" evidence="5">
    <location>
        <begin position="287"/>
        <end position="291"/>
    </location>
    <ligand>
        <name>ATP</name>
        <dbReference type="ChEBI" id="CHEBI:30616"/>
    </ligand>
</feature>
<dbReference type="InterPro" id="IPR037136">
    <property type="entry name" value="RNA3'_phos_cyclase_dom_sf"/>
</dbReference>
<dbReference type="PROSITE" id="PS01287">
    <property type="entry name" value="RTC"/>
    <property type="match status" value="1"/>
</dbReference>
<dbReference type="EC" id="6.5.1.4" evidence="5 6"/>
<dbReference type="Proteomes" id="UP000095672">
    <property type="component" value="Chromosome"/>
</dbReference>
<dbReference type="PANTHER" id="PTHR11096:SF0">
    <property type="entry name" value="RNA 3'-TERMINAL PHOSPHATE CYCLASE"/>
    <property type="match status" value="1"/>
</dbReference>
<dbReference type="Gene3D" id="3.65.10.20">
    <property type="entry name" value="RNA 3'-terminal phosphate cyclase domain"/>
    <property type="match status" value="1"/>
</dbReference>
<dbReference type="PATRIC" id="fig|1769779.3.peg.1502"/>
<keyword evidence="5" id="KW-0963">Cytoplasm</keyword>
<dbReference type="EMBL" id="CP014143">
    <property type="protein sequence ID" value="AOS96941.1"/>
    <property type="molecule type" value="Genomic_DNA"/>
</dbReference>
<dbReference type="NCBIfam" id="NF003246">
    <property type="entry name" value="PRK04204.1-2"/>
    <property type="match status" value="1"/>
</dbReference>
<dbReference type="SUPFAM" id="SSF55205">
    <property type="entry name" value="EPT/RTPC-like"/>
    <property type="match status" value="1"/>
</dbReference>
<evidence type="ECO:0000256" key="3">
    <source>
        <dbReference type="ARBA" id="ARBA00022741"/>
    </source>
</evidence>
<comment type="subcellular location">
    <subcellularLocation>
        <location evidence="5">Cytoplasm</location>
    </subcellularLocation>
</comment>
<sequence>MNWLAIDGSYGEGGGQLSRYAVALAAISGRSLHLKNIRAGRAKPGLMAQHLAALRAVAEVCGGVLEGAELGAQEVYFRPGPIRGGEYHFDVGTAGSVVLVLQALLPVALKADSAVQLSMAGGTDVRMAPPVDYLTRVFLPWLARMGVRVQIESIRHGYYPRGGGRVNLRVQPCRSLLPLTADMPGALQRIAGVSHVAHLPSHIAERMAKSAREVLEGLGPIQVEEQVLTDVEAFGSGGALVLVAETENSQLGAAAVAERGIPAERLGEEAGRALLAELEAGAAVDVHACDQLLLYAAMAAESSRLAVREVSRHAQTVMWLVEQFLPTRFTVTPCGSLFHIDVHPG</sequence>
<evidence type="ECO:0000259" key="8">
    <source>
        <dbReference type="Pfam" id="PF05189"/>
    </source>
</evidence>
<dbReference type="GO" id="GO:0005737">
    <property type="term" value="C:cytoplasm"/>
    <property type="evidence" value="ECO:0007669"/>
    <property type="project" value="UniProtKB-SubCell"/>
</dbReference>
<evidence type="ECO:0000256" key="1">
    <source>
        <dbReference type="ARBA" id="ARBA00009206"/>
    </source>
</evidence>
<evidence type="ECO:0000313" key="10">
    <source>
        <dbReference type="Proteomes" id="UP000095672"/>
    </source>
</evidence>
<evidence type="ECO:0000256" key="5">
    <source>
        <dbReference type="HAMAP-Rule" id="MF_00200"/>
    </source>
</evidence>
<dbReference type="STRING" id="1769779.AUP74_01505"/>
<dbReference type="KEGG" id="micc:AUP74_01505"/>
<dbReference type="GO" id="GO:0003963">
    <property type="term" value="F:RNA-3'-phosphate cyclase activity"/>
    <property type="evidence" value="ECO:0007669"/>
    <property type="project" value="UniProtKB-UniRule"/>
</dbReference>
<dbReference type="RefSeq" id="WP_226999911.1">
    <property type="nucleotide sequence ID" value="NZ_CP014143.1"/>
</dbReference>
<dbReference type="InterPro" id="IPR013792">
    <property type="entry name" value="RNA3'P_cycl/enolpyr_Trfase_a/b"/>
</dbReference>
<dbReference type="Pfam" id="PF01137">
    <property type="entry name" value="RTC"/>
    <property type="match status" value="1"/>
</dbReference>
<dbReference type="PIRSF" id="PIRSF005378">
    <property type="entry name" value="RNA3'_term_phos_cycl_euk"/>
    <property type="match status" value="1"/>
</dbReference>
<dbReference type="NCBIfam" id="TIGR03399">
    <property type="entry name" value="RNA_3prim_cycl"/>
    <property type="match status" value="1"/>
</dbReference>
<dbReference type="InterPro" id="IPR000228">
    <property type="entry name" value="RNA3'_term_phos_cyc"/>
</dbReference>
<organism evidence="9 10">
    <name type="scientific">Microbulbifer aggregans</name>
    <dbReference type="NCBI Taxonomy" id="1769779"/>
    <lineage>
        <taxon>Bacteria</taxon>
        <taxon>Pseudomonadati</taxon>
        <taxon>Pseudomonadota</taxon>
        <taxon>Gammaproteobacteria</taxon>
        <taxon>Cellvibrionales</taxon>
        <taxon>Microbulbiferaceae</taxon>
        <taxon>Microbulbifer</taxon>
    </lineage>
</organism>
<dbReference type="GO" id="GO:0006396">
    <property type="term" value="P:RNA processing"/>
    <property type="evidence" value="ECO:0007669"/>
    <property type="project" value="UniProtKB-UniRule"/>
</dbReference>
<feature type="domain" description="RNA 3'-terminal phosphate cyclase insert" evidence="8">
    <location>
        <begin position="184"/>
        <end position="279"/>
    </location>
</feature>
<evidence type="ECO:0000259" key="7">
    <source>
        <dbReference type="Pfam" id="PF01137"/>
    </source>
</evidence>
<gene>
    <name evidence="5 9" type="primary">rtcA</name>
    <name evidence="9" type="ORF">AUP74_01505</name>
</gene>
<protein>
    <recommendedName>
        <fullName evidence="5 6">RNA 3'-terminal phosphate cyclase</fullName>
        <shortName evidence="5">RNA cyclase</shortName>
        <shortName evidence="5">RNA-3'-phosphate cyclase</shortName>
        <ecNumber evidence="5 6">6.5.1.4</ecNumber>
    </recommendedName>
</protein>
<comment type="function">
    <text evidence="5">Catalyzes the conversion of 3'-phosphate to a 2',3'-cyclic phosphodiester at the end of RNA. The mechanism of action of the enzyme occurs in 3 steps: (A) adenylation of the enzyme by ATP; (B) transfer of adenylate to an RNA-N3'P to produce RNA-N3'PP5'A; (C) and attack of the adjacent 2'-hydroxyl on the 3'-phosphorus in the diester linkage to produce the cyclic end product. The biological role of this enzyme is unknown but it is likely to function in some aspects of cellular RNA processing.</text>
</comment>
<proteinExistence type="inferred from homology"/>
<dbReference type="SUPFAM" id="SSF52913">
    <property type="entry name" value="RNA 3'-terminal phosphate cyclase, RPTC, insert domain"/>
    <property type="match status" value="1"/>
</dbReference>
<feature type="active site" description="Tele-AMP-histidine intermediate" evidence="5">
    <location>
        <position position="313"/>
    </location>
</feature>
<dbReference type="Gene3D" id="3.30.360.20">
    <property type="entry name" value="RNA 3'-terminal phosphate cyclase, insert domain"/>
    <property type="match status" value="1"/>
</dbReference>
<keyword evidence="5" id="KW-0067">ATP-binding</keyword>
<dbReference type="InterPro" id="IPR013791">
    <property type="entry name" value="RNA3'-term_phos_cycl_insert"/>
</dbReference>
<dbReference type="InterPro" id="IPR036553">
    <property type="entry name" value="RPTC_insert"/>
</dbReference>
<name>A0A1C9W715_9GAMM</name>